<dbReference type="AlphaFoldDB" id="A0A2A6CHL0"/>
<protein>
    <submittedName>
        <fullName evidence="2">Uncharacterized protein</fullName>
    </submittedName>
</protein>
<feature type="compositionally biased region" description="Low complexity" evidence="1">
    <location>
        <begin position="1"/>
        <end position="15"/>
    </location>
</feature>
<evidence type="ECO:0000313" key="3">
    <source>
        <dbReference type="Proteomes" id="UP000005239"/>
    </source>
</evidence>
<proteinExistence type="predicted"/>
<gene>
    <name evidence="2" type="primary">WBGene00283073</name>
</gene>
<accession>A0A8R1V1X9</accession>
<name>A0A2A6CHL0_PRIPA</name>
<dbReference type="EnsemblMetazoa" id="PPA44704.1">
    <property type="protein sequence ID" value="PPA44704.1"/>
    <property type="gene ID" value="WBGene00283073"/>
</dbReference>
<dbReference type="Proteomes" id="UP000005239">
    <property type="component" value="Unassembled WGS sequence"/>
</dbReference>
<sequence>MSSLRVGLSSSNSNRPQDTTGLKGLKTTVSTKNRVQSGVGQVVQENHKPSLLPLSISSFEGPICASSSPLTAEKATQDIVKADHSSQTGLSLAPLPVRVAVPDKTLEQAEQSAEYWRQIHESMEVSLDEAMRSKERAVDLLELHTNKLNESIGRLQELREVCEEMGVDADSLESVDDGKEYTGAIYRSVFEEEEE</sequence>
<reference evidence="2" key="2">
    <citation type="submission" date="2022-06" db="UniProtKB">
        <authorList>
            <consortium name="EnsemblMetazoa"/>
        </authorList>
    </citation>
    <scope>IDENTIFICATION</scope>
    <source>
        <strain evidence="2">PS312</strain>
    </source>
</reference>
<keyword evidence="3" id="KW-1185">Reference proteome</keyword>
<evidence type="ECO:0000313" key="2">
    <source>
        <dbReference type="EnsemblMetazoa" id="PPA44704.1"/>
    </source>
</evidence>
<feature type="region of interest" description="Disordered" evidence="1">
    <location>
        <begin position="1"/>
        <end position="29"/>
    </location>
</feature>
<reference evidence="3" key="1">
    <citation type="journal article" date="2008" name="Nat. Genet.">
        <title>The Pristionchus pacificus genome provides a unique perspective on nematode lifestyle and parasitism.</title>
        <authorList>
            <person name="Dieterich C."/>
            <person name="Clifton S.W."/>
            <person name="Schuster L.N."/>
            <person name="Chinwalla A."/>
            <person name="Delehaunty K."/>
            <person name="Dinkelacker I."/>
            <person name="Fulton L."/>
            <person name="Fulton R."/>
            <person name="Godfrey J."/>
            <person name="Minx P."/>
            <person name="Mitreva M."/>
            <person name="Roeseler W."/>
            <person name="Tian H."/>
            <person name="Witte H."/>
            <person name="Yang S.P."/>
            <person name="Wilson R.K."/>
            <person name="Sommer R.J."/>
        </authorList>
    </citation>
    <scope>NUCLEOTIDE SEQUENCE [LARGE SCALE GENOMIC DNA]</scope>
    <source>
        <strain evidence="3">PS312</strain>
    </source>
</reference>
<organism evidence="2 3">
    <name type="scientific">Pristionchus pacificus</name>
    <name type="common">Parasitic nematode worm</name>
    <dbReference type="NCBI Taxonomy" id="54126"/>
    <lineage>
        <taxon>Eukaryota</taxon>
        <taxon>Metazoa</taxon>
        <taxon>Ecdysozoa</taxon>
        <taxon>Nematoda</taxon>
        <taxon>Chromadorea</taxon>
        <taxon>Rhabditida</taxon>
        <taxon>Rhabditina</taxon>
        <taxon>Diplogasteromorpha</taxon>
        <taxon>Diplogasteroidea</taxon>
        <taxon>Neodiplogasteridae</taxon>
        <taxon>Pristionchus</taxon>
    </lineage>
</organism>
<evidence type="ECO:0000256" key="1">
    <source>
        <dbReference type="SAM" id="MobiDB-lite"/>
    </source>
</evidence>
<accession>A0A2A6CHL0</accession>